<dbReference type="RefSeq" id="WP_254288823.1">
    <property type="nucleotide sequence ID" value="NZ_JAMLDY010000008.1"/>
</dbReference>
<dbReference type="AlphaFoldDB" id="A0A9X2KQQ4"/>
<dbReference type="Proteomes" id="UP001139486">
    <property type="component" value="Unassembled WGS sequence"/>
</dbReference>
<reference evidence="1" key="1">
    <citation type="submission" date="2022-05" db="EMBL/GenBank/DDBJ databases">
        <title>Sphingomonas sp. strain RP10 Genome sequencing and assembly.</title>
        <authorList>
            <person name="Kim I."/>
        </authorList>
    </citation>
    <scope>NUCLEOTIDE SEQUENCE</scope>
    <source>
        <strain evidence="1">RP10</strain>
    </source>
</reference>
<comment type="caution">
    <text evidence="1">The sequence shown here is derived from an EMBL/GenBank/DDBJ whole genome shotgun (WGS) entry which is preliminary data.</text>
</comment>
<evidence type="ECO:0000313" key="1">
    <source>
        <dbReference type="EMBL" id="MCP3734801.1"/>
    </source>
</evidence>
<gene>
    <name evidence="1" type="ORF">M9979_07950</name>
</gene>
<proteinExistence type="predicted"/>
<organism evidence="1 2">
    <name type="scientific">Sphingomonas liriopis</name>
    <dbReference type="NCBI Taxonomy" id="2949094"/>
    <lineage>
        <taxon>Bacteria</taxon>
        <taxon>Pseudomonadati</taxon>
        <taxon>Pseudomonadota</taxon>
        <taxon>Alphaproteobacteria</taxon>
        <taxon>Sphingomonadales</taxon>
        <taxon>Sphingomonadaceae</taxon>
        <taxon>Sphingomonas</taxon>
    </lineage>
</organism>
<keyword evidence="2" id="KW-1185">Reference proteome</keyword>
<name>A0A9X2KQQ4_9SPHN</name>
<sequence length="59" mass="6127">MAGEDVSSFTRPNVDRSWAMLPIATRYGACPVPVLGYGDSGVLGHAFALAAFTGAARRA</sequence>
<evidence type="ECO:0000313" key="2">
    <source>
        <dbReference type="Proteomes" id="UP001139486"/>
    </source>
</evidence>
<accession>A0A9X2KQQ4</accession>
<protein>
    <submittedName>
        <fullName evidence="1">Uncharacterized protein</fullName>
    </submittedName>
</protein>
<dbReference type="EMBL" id="JAMLDY010000008">
    <property type="protein sequence ID" value="MCP3734801.1"/>
    <property type="molecule type" value="Genomic_DNA"/>
</dbReference>